<protein>
    <recommendedName>
        <fullName evidence="3">Alpha-carbonic anhydrase domain-containing protein</fullName>
    </recommendedName>
</protein>
<dbReference type="InterPro" id="IPR036398">
    <property type="entry name" value="CA_dom_sf"/>
</dbReference>
<proteinExistence type="predicted"/>
<reference evidence="2" key="1">
    <citation type="journal article" date="2020" name="Nature">
        <title>Giant virus diversity and host interactions through global metagenomics.</title>
        <authorList>
            <person name="Schulz F."/>
            <person name="Roux S."/>
            <person name="Paez-Espino D."/>
            <person name="Jungbluth S."/>
            <person name="Walsh D.A."/>
            <person name="Denef V.J."/>
            <person name="McMahon K.D."/>
            <person name="Konstantinidis K.T."/>
            <person name="Eloe-Fadrosh E.A."/>
            <person name="Kyrpides N.C."/>
            <person name="Woyke T."/>
        </authorList>
    </citation>
    <scope>NUCLEOTIDE SEQUENCE</scope>
    <source>
        <strain evidence="2">GVMAG-M-3300010158-55</strain>
    </source>
</reference>
<sequence length="289" mass="31993">MSCNVPINIVRQQTDKCNLKCKLWYNYGNSSCLLRNAKDQLIITYDGKSDVMFNSVPYTPTEIRIFKPSIHSYDGVYAEAELIIAHSGGRNGLLICIPITISQTNSANKASTLVEDIVKHTTNSSEAMTLNIQDFNANNLIPKSSYFSYVGPLPYGTCQPDANAQYVVFHHKHGSITVGKEIIDNLGNLIHDAYIPIHEGKSFFNEKGTIENGFAGDGQIYIDCQPTDEDSEVVYQEPVQKPINLEWLWSVVFIIIGICLALLLGQIAGSIFGGSTSEIKKNIGEIHEK</sequence>
<dbReference type="EMBL" id="MN739096">
    <property type="protein sequence ID" value="QHS88432.1"/>
    <property type="molecule type" value="Genomic_DNA"/>
</dbReference>
<evidence type="ECO:0000256" key="1">
    <source>
        <dbReference type="SAM" id="Phobius"/>
    </source>
</evidence>
<keyword evidence="1" id="KW-0812">Transmembrane</keyword>
<organism evidence="2">
    <name type="scientific">viral metagenome</name>
    <dbReference type="NCBI Taxonomy" id="1070528"/>
    <lineage>
        <taxon>unclassified sequences</taxon>
        <taxon>metagenomes</taxon>
        <taxon>organismal metagenomes</taxon>
    </lineage>
</organism>
<evidence type="ECO:0008006" key="3">
    <source>
        <dbReference type="Google" id="ProtNLM"/>
    </source>
</evidence>
<dbReference type="Gene3D" id="3.10.200.10">
    <property type="entry name" value="Alpha carbonic anhydrase"/>
    <property type="match status" value="1"/>
</dbReference>
<dbReference type="SUPFAM" id="SSF51069">
    <property type="entry name" value="Carbonic anhydrase"/>
    <property type="match status" value="1"/>
</dbReference>
<feature type="transmembrane region" description="Helical" evidence="1">
    <location>
        <begin position="247"/>
        <end position="272"/>
    </location>
</feature>
<dbReference type="AlphaFoldDB" id="A0A6C0B8S0"/>
<evidence type="ECO:0000313" key="2">
    <source>
        <dbReference type="EMBL" id="QHS88432.1"/>
    </source>
</evidence>
<accession>A0A6C0B8S0</accession>
<keyword evidence="1" id="KW-0472">Membrane</keyword>
<keyword evidence="1" id="KW-1133">Transmembrane helix</keyword>
<name>A0A6C0B8S0_9ZZZZ</name>